<dbReference type="RefSeq" id="WP_215611899.1">
    <property type="nucleotide sequence ID" value="NZ_CP076135.1"/>
</dbReference>
<dbReference type="EMBL" id="CP076135">
    <property type="protein sequence ID" value="QWG16161.1"/>
    <property type="molecule type" value="Genomic_DNA"/>
</dbReference>
<dbReference type="Proteomes" id="UP000680805">
    <property type="component" value="Chromosome"/>
</dbReference>
<gene>
    <name evidence="1" type="ORF">KMZ68_14020</name>
</gene>
<proteinExistence type="predicted"/>
<dbReference type="KEGG" id="bsei:KMZ68_14020"/>
<organism evidence="1 2">
    <name type="scientific">Bradyrhizobium sediminis</name>
    <dbReference type="NCBI Taxonomy" id="2840469"/>
    <lineage>
        <taxon>Bacteria</taxon>
        <taxon>Pseudomonadati</taxon>
        <taxon>Pseudomonadota</taxon>
        <taxon>Alphaproteobacteria</taxon>
        <taxon>Hyphomicrobiales</taxon>
        <taxon>Nitrobacteraceae</taxon>
        <taxon>Bradyrhizobium</taxon>
    </lineage>
</organism>
<protein>
    <submittedName>
        <fullName evidence="1">Uncharacterized protein</fullName>
    </submittedName>
</protein>
<accession>A0A975NKF6</accession>
<name>A0A975NKF6_9BRAD</name>
<sequence length="242" mass="27025">MSDDKDPISRVEEAFGEAGLIGWQFAADGDWDGAERIFFEHSPDRAAVRIQRWLDQQATNNIAFEALFEFASSERFFFGVRITHLQPEAKSKAIQALLTGCPKGSPLRHVVQQARDVLGERQLVRDTPDYLELGVFDVWNKVKPLVVWKKNEKLGEATAILLPNEIRNKTQKPDAGFSPLHEPQAQPLMLEACWKEGDESRCGFSCWVGLPVGDLDGTSKTHTLSNNRYLSASATFIGSNPP</sequence>
<reference evidence="1" key="1">
    <citation type="submission" date="2021-06" db="EMBL/GenBank/DDBJ databases">
        <title>Bradyrhizobium sp. S2-11-2 Genome sequencing.</title>
        <authorList>
            <person name="Jin L."/>
        </authorList>
    </citation>
    <scope>NUCLEOTIDE SEQUENCE</scope>
    <source>
        <strain evidence="1">S2-11-2</strain>
    </source>
</reference>
<evidence type="ECO:0000313" key="1">
    <source>
        <dbReference type="EMBL" id="QWG16161.1"/>
    </source>
</evidence>
<dbReference type="AlphaFoldDB" id="A0A975NKF6"/>
<evidence type="ECO:0000313" key="2">
    <source>
        <dbReference type="Proteomes" id="UP000680805"/>
    </source>
</evidence>